<protein>
    <submittedName>
        <fullName evidence="1">Uncharacterized protein</fullName>
    </submittedName>
</protein>
<gene>
    <name evidence="1" type="ORF">BDV39DRAFT_136881</name>
</gene>
<sequence length="83" mass="9535">MRTASYTVTHASLLLCRTRSTAWIYNGVRIMYGNLGCETYWLDQSLRQRPATLTPSKCHRSLIMFISGMPLIPDYPLVLLITR</sequence>
<name>A0A5N6XI12_9EURO</name>
<dbReference type="AlphaFoldDB" id="A0A5N6XI12"/>
<proteinExistence type="predicted"/>
<reference evidence="2" key="1">
    <citation type="submission" date="2019-04" db="EMBL/GenBank/DDBJ databases">
        <title>Friends and foes A comparative genomics studyof 23 Aspergillus species from section Flavi.</title>
        <authorList>
            <consortium name="DOE Joint Genome Institute"/>
            <person name="Kjaerbolling I."/>
            <person name="Vesth T."/>
            <person name="Frisvad J.C."/>
            <person name="Nybo J.L."/>
            <person name="Theobald S."/>
            <person name="Kildgaard S."/>
            <person name="Isbrandt T."/>
            <person name="Kuo A."/>
            <person name="Sato A."/>
            <person name="Lyhne E.K."/>
            <person name="Kogle M.E."/>
            <person name="Wiebenga A."/>
            <person name="Kun R.S."/>
            <person name="Lubbers R.J."/>
            <person name="Makela M.R."/>
            <person name="Barry K."/>
            <person name="Chovatia M."/>
            <person name="Clum A."/>
            <person name="Daum C."/>
            <person name="Haridas S."/>
            <person name="He G."/>
            <person name="LaButti K."/>
            <person name="Lipzen A."/>
            <person name="Mondo S."/>
            <person name="Riley R."/>
            <person name="Salamov A."/>
            <person name="Simmons B.A."/>
            <person name="Magnuson J.K."/>
            <person name="Henrissat B."/>
            <person name="Mortensen U.H."/>
            <person name="Larsen T.O."/>
            <person name="Devries R.P."/>
            <person name="Grigoriev I.V."/>
            <person name="Machida M."/>
            <person name="Baker S.E."/>
            <person name="Andersen M.R."/>
        </authorList>
    </citation>
    <scope>NUCLEOTIDE SEQUENCE [LARGE SCALE GENOMIC DNA]</scope>
    <source>
        <strain evidence="2">CBS 130017</strain>
    </source>
</reference>
<evidence type="ECO:0000313" key="2">
    <source>
        <dbReference type="Proteomes" id="UP000325945"/>
    </source>
</evidence>
<dbReference type="EMBL" id="ML741767">
    <property type="protein sequence ID" value="KAE8332026.1"/>
    <property type="molecule type" value="Genomic_DNA"/>
</dbReference>
<dbReference type="Proteomes" id="UP000325945">
    <property type="component" value="Unassembled WGS sequence"/>
</dbReference>
<organism evidence="1 2">
    <name type="scientific">Aspergillus sergii</name>
    <dbReference type="NCBI Taxonomy" id="1034303"/>
    <lineage>
        <taxon>Eukaryota</taxon>
        <taxon>Fungi</taxon>
        <taxon>Dikarya</taxon>
        <taxon>Ascomycota</taxon>
        <taxon>Pezizomycotina</taxon>
        <taxon>Eurotiomycetes</taxon>
        <taxon>Eurotiomycetidae</taxon>
        <taxon>Eurotiales</taxon>
        <taxon>Aspergillaceae</taxon>
        <taxon>Aspergillus</taxon>
        <taxon>Aspergillus subgen. Circumdati</taxon>
    </lineage>
</organism>
<evidence type="ECO:0000313" key="1">
    <source>
        <dbReference type="EMBL" id="KAE8332026.1"/>
    </source>
</evidence>
<keyword evidence="2" id="KW-1185">Reference proteome</keyword>
<accession>A0A5N6XI12</accession>